<dbReference type="Pfam" id="PF01636">
    <property type="entry name" value="APH"/>
    <property type="match status" value="1"/>
</dbReference>
<reference evidence="3" key="1">
    <citation type="journal article" date="2019" name="Int. J. Syst. Evol. Microbiol.">
        <title>The Global Catalogue of Microorganisms (GCM) 10K type strain sequencing project: providing services to taxonomists for standard genome sequencing and annotation.</title>
        <authorList>
            <consortium name="The Broad Institute Genomics Platform"/>
            <consortium name="The Broad Institute Genome Sequencing Center for Infectious Disease"/>
            <person name="Wu L."/>
            <person name="Ma J."/>
        </authorList>
    </citation>
    <scope>NUCLEOTIDE SEQUENCE [LARGE SCALE GENOMIC DNA]</scope>
    <source>
        <strain evidence="3">KACC 14249</strain>
    </source>
</reference>
<proteinExistence type="predicted"/>
<dbReference type="SUPFAM" id="SSF56112">
    <property type="entry name" value="Protein kinase-like (PK-like)"/>
    <property type="match status" value="1"/>
</dbReference>
<feature type="domain" description="Aminoglycoside phosphotransferase" evidence="1">
    <location>
        <begin position="29"/>
        <end position="248"/>
    </location>
</feature>
<sequence length="312" mass="32589">MTRSPLQLAALASGAVPGLDPVSVDPPHVDGMDFDVAVVTDGQQRRWVVRAPRRTAAAVAADTEARLLPVLGRLLPVPVPQPAGRAALPEGGSALVYPYLPGRPVDPAELAAGSALAAEIGRAIAALHEIDPAVADDVGLASYSGEEYRQRRLSDVDRAAATGHVPAPLLARWERALEDVTRWHYVPTLVHGDLAPEHVLVHDGAVSGLIDWGDACVADPADDLAWVVSTLEPDVADTVLEAYAMARTQQPDAHLQARAELAAELALARWLLGAIAADDVAVIDRAAAHLRDLAGRVGDEAGSESGTPSSGD</sequence>
<evidence type="ECO:0000313" key="3">
    <source>
        <dbReference type="Proteomes" id="UP001596189"/>
    </source>
</evidence>
<name>A0ABW1JHC9_9ACTN</name>
<protein>
    <submittedName>
        <fullName evidence="2">Phosphotransferase</fullName>
    </submittedName>
</protein>
<dbReference type="PANTHER" id="PTHR21310">
    <property type="entry name" value="AMINOGLYCOSIDE PHOSPHOTRANSFERASE-RELATED-RELATED"/>
    <property type="match status" value="1"/>
</dbReference>
<organism evidence="2 3">
    <name type="scientific">Angustibacter luteus</name>
    <dbReference type="NCBI Taxonomy" id="658456"/>
    <lineage>
        <taxon>Bacteria</taxon>
        <taxon>Bacillati</taxon>
        <taxon>Actinomycetota</taxon>
        <taxon>Actinomycetes</taxon>
        <taxon>Kineosporiales</taxon>
        <taxon>Kineosporiaceae</taxon>
    </lineage>
</organism>
<accession>A0ABW1JHC9</accession>
<dbReference type="InterPro" id="IPR002575">
    <property type="entry name" value="Aminoglycoside_PTrfase"/>
</dbReference>
<dbReference type="InterPro" id="IPR011009">
    <property type="entry name" value="Kinase-like_dom_sf"/>
</dbReference>
<comment type="caution">
    <text evidence="2">The sequence shown here is derived from an EMBL/GenBank/DDBJ whole genome shotgun (WGS) entry which is preliminary data.</text>
</comment>
<gene>
    <name evidence="2" type="ORF">ACFQDO_14285</name>
</gene>
<evidence type="ECO:0000313" key="2">
    <source>
        <dbReference type="EMBL" id="MFC6008302.1"/>
    </source>
</evidence>
<dbReference type="Gene3D" id="3.30.200.20">
    <property type="entry name" value="Phosphorylase Kinase, domain 1"/>
    <property type="match status" value="1"/>
</dbReference>
<dbReference type="EMBL" id="JBHSRD010000004">
    <property type="protein sequence ID" value="MFC6008302.1"/>
    <property type="molecule type" value="Genomic_DNA"/>
</dbReference>
<evidence type="ECO:0000259" key="1">
    <source>
        <dbReference type="Pfam" id="PF01636"/>
    </source>
</evidence>
<dbReference type="InterPro" id="IPR051678">
    <property type="entry name" value="AGP_Transferase"/>
</dbReference>
<dbReference type="Gene3D" id="3.90.1200.10">
    <property type="match status" value="1"/>
</dbReference>
<keyword evidence="3" id="KW-1185">Reference proteome</keyword>
<dbReference type="PANTHER" id="PTHR21310:SF42">
    <property type="entry name" value="BIFUNCTIONAL AAC_APH"/>
    <property type="match status" value="1"/>
</dbReference>
<dbReference type="RefSeq" id="WP_345715005.1">
    <property type="nucleotide sequence ID" value="NZ_BAABFP010000002.1"/>
</dbReference>
<dbReference type="Proteomes" id="UP001596189">
    <property type="component" value="Unassembled WGS sequence"/>
</dbReference>